<proteinExistence type="inferred from homology"/>
<dbReference type="SUPFAM" id="SSF53474">
    <property type="entry name" value="alpha/beta-Hydrolases"/>
    <property type="match status" value="1"/>
</dbReference>
<dbReference type="InterPro" id="IPR033124">
    <property type="entry name" value="Ser_caboxypep_his_AS"/>
</dbReference>
<keyword evidence="3" id="KW-0645">Protease</keyword>
<name>Q9XE81_SORBI</name>
<keyword evidence="2" id="KW-0325">Glycoprotein</keyword>
<dbReference type="PRINTS" id="PR00724">
    <property type="entry name" value="CRBOXYPTASEC"/>
</dbReference>
<dbReference type="GO" id="GO:0006508">
    <property type="term" value="P:proteolysis"/>
    <property type="evidence" value="ECO:0007669"/>
    <property type="project" value="UniProtKB-KW"/>
</dbReference>
<dbReference type="MEROPS" id="S10.005"/>
<organism evidence="4">
    <name type="scientific">Sorghum bicolor</name>
    <name type="common">Sorghum</name>
    <name type="synonym">Sorghum vulgare</name>
    <dbReference type="NCBI Taxonomy" id="4558"/>
    <lineage>
        <taxon>Eukaryota</taxon>
        <taxon>Viridiplantae</taxon>
        <taxon>Streptophyta</taxon>
        <taxon>Embryophyta</taxon>
        <taxon>Tracheophyta</taxon>
        <taxon>Spermatophyta</taxon>
        <taxon>Magnoliopsida</taxon>
        <taxon>Liliopsida</taxon>
        <taxon>Poales</taxon>
        <taxon>Poaceae</taxon>
        <taxon>PACMAD clade</taxon>
        <taxon>Panicoideae</taxon>
        <taxon>Andropogonodae</taxon>
        <taxon>Andropogoneae</taxon>
        <taxon>Sorghinae</taxon>
        <taxon>Sorghum</taxon>
    </lineage>
</organism>
<dbReference type="PANTHER" id="PTHR11802">
    <property type="entry name" value="SERINE PROTEASE FAMILY S10 SERINE CARBOXYPEPTIDASE"/>
    <property type="match status" value="1"/>
</dbReference>
<keyword evidence="3 4" id="KW-0121">Carboxypeptidase</keyword>
<dbReference type="AlphaFoldDB" id="Q9XE81"/>
<keyword evidence="3" id="KW-0378">Hydrolase</keyword>
<dbReference type="InterPro" id="IPR029058">
    <property type="entry name" value="AB_hydrolase_fold"/>
</dbReference>
<dbReference type="PROSITE" id="PS00560">
    <property type="entry name" value="CARBOXYPEPT_SER_HIS"/>
    <property type="match status" value="1"/>
</dbReference>
<accession>Q9XE81</accession>
<dbReference type="PANTHER" id="PTHR11802:SF219">
    <property type="entry name" value="CARBOXYPEPTIDASE"/>
    <property type="match status" value="1"/>
</dbReference>
<evidence type="ECO:0000256" key="1">
    <source>
        <dbReference type="ARBA" id="ARBA00009431"/>
    </source>
</evidence>
<sequence length="362" mass="40577">MHTVSRGEQEKNAISRSPGEYYSPWRAATTTLLLALAAVVSLLLPALAQGSSEDDRILAMPGQPNDVAFDMYGGYITVDEQAGRALFYWFQEADQTAVKDPDDAAPLVLWLNGGPGCSSIGGGALEELGAFRVHKDGERLLLNEYAWNKAHDAYTFLVKWFERFPKYKYRDFYIAGESYGGHYVPQLSQLVYRRNIGVDKPIINFKGFMVGNGLTDDRTDMIGMFEYWWHHGLISDETLARGLKVCPGTSLIHASPECKEVWDVATKEQGNIDGYSIYTPPCEKGNPYARIFERSRRQVGGWSMEYEGLTFVTVRGAGHEVPLHRPEQALFLFKQFLQGEPMPAEAKNASLIQLPSEKAHSY</sequence>
<protein>
    <recommendedName>
        <fullName evidence="3">Carboxypeptidase</fullName>
        <ecNumber evidence="3">3.4.16.-</ecNumber>
    </recommendedName>
</protein>
<dbReference type="Pfam" id="PF00450">
    <property type="entry name" value="Peptidase_S10"/>
    <property type="match status" value="2"/>
</dbReference>
<reference evidence="4" key="1">
    <citation type="submission" date="1999-03" db="EMBL/GenBank/DDBJ databases">
        <title>Microsynteny analysis of 22-kDa zein cluster in maize and sorghum.</title>
        <authorList>
            <person name="Llaca V."/>
            <person name="Lou A."/>
            <person name="Messing J.W."/>
        </authorList>
    </citation>
    <scope>NUCLEOTIDE SEQUENCE</scope>
</reference>
<comment type="similarity">
    <text evidence="1 3">Belongs to the peptidase S10 family.</text>
</comment>
<evidence type="ECO:0000256" key="3">
    <source>
        <dbReference type="RuleBase" id="RU361156"/>
    </source>
</evidence>
<dbReference type="GO" id="GO:0004185">
    <property type="term" value="F:serine-type carboxypeptidase activity"/>
    <property type="evidence" value="ECO:0007669"/>
    <property type="project" value="UniProtKB-UniRule"/>
</dbReference>
<evidence type="ECO:0000313" key="4">
    <source>
        <dbReference type="EMBL" id="AAD22164.1"/>
    </source>
</evidence>
<dbReference type="EMBL" id="AF061282">
    <property type="protein sequence ID" value="AAD22164.1"/>
    <property type="molecule type" value="Genomic_DNA"/>
</dbReference>
<dbReference type="PROSITE" id="PS00131">
    <property type="entry name" value="CARBOXYPEPT_SER_SER"/>
    <property type="match status" value="1"/>
</dbReference>
<dbReference type="EC" id="3.4.16.-" evidence="3"/>
<dbReference type="InterPro" id="IPR001563">
    <property type="entry name" value="Peptidase_S10"/>
</dbReference>
<dbReference type="ExpressionAtlas" id="Q9XE81">
    <property type="expression patterns" value="baseline and differential"/>
</dbReference>
<dbReference type="Gene3D" id="3.40.50.1820">
    <property type="entry name" value="alpha/beta hydrolase"/>
    <property type="match status" value="3"/>
</dbReference>
<dbReference type="InterPro" id="IPR018202">
    <property type="entry name" value="Ser_caboxypep_ser_AS"/>
</dbReference>
<evidence type="ECO:0000256" key="2">
    <source>
        <dbReference type="ARBA" id="ARBA00023180"/>
    </source>
</evidence>